<comment type="caution">
    <text evidence="1">The sequence shown here is derived from an EMBL/GenBank/DDBJ whole genome shotgun (WGS) entry which is preliminary data.</text>
</comment>
<reference evidence="1" key="1">
    <citation type="journal article" date="2021" name="Sci. Rep.">
        <title>Diploid genomic architecture of Nitzschia inconspicua, an elite biomass production diatom.</title>
        <authorList>
            <person name="Oliver A."/>
            <person name="Podell S."/>
            <person name="Pinowska A."/>
            <person name="Traller J.C."/>
            <person name="Smith S.R."/>
            <person name="McClure R."/>
            <person name="Beliaev A."/>
            <person name="Bohutskyi P."/>
            <person name="Hill E.A."/>
            <person name="Rabines A."/>
            <person name="Zheng H."/>
            <person name="Allen L.Z."/>
            <person name="Kuo A."/>
            <person name="Grigoriev I.V."/>
            <person name="Allen A.E."/>
            <person name="Hazlebeck D."/>
            <person name="Allen E.E."/>
        </authorList>
    </citation>
    <scope>NUCLEOTIDE SEQUENCE</scope>
    <source>
        <strain evidence="1">Hildebrandi</strain>
    </source>
</reference>
<organism evidence="1 2">
    <name type="scientific">Nitzschia inconspicua</name>
    <dbReference type="NCBI Taxonomy" id="303405"/>
    <lineage>
        <taxon>Eukaryota</taxon>
        <taxon>Sar</taxon>
        <taxon>Stramenopiles</taxon>
        <taxon>Ochrophyta</taxon>
        <taxon>Bacillariophyta</taxon>
        <taxon>Bacillariophyceae</taxon>
        <taxon>Bacillariophycidae</taxon>
        <taxon>Bacillariales</taxon>
        <taxon>Bacillariaceae</taxon>
        <taxon>Nitzschia</taxon>
    </lineage>
</organism>
<proteinExistence type="predicted"/>
<accession>A0A9K3KBR8</accession>
<dbReference type="AlphaFoldDB" id="A0A9K3KBR8"/>
<dbReference type="Proteomes" id="UP000693970">
    <property type="component" value="Unassembled WGS sequence"/>
</dbReference>
<reference evidence="1" key="2">
    <citation type="submission" date="2021-04" db="EMBL/GenBank/DDBJ databases">
        <authorList>
            <person name="Podell S."/>
        </authorList>
    </citation>
    <scope>NUCLEOTIDE SEQUENCE</scope>
    <source>
        <strain evidence="1">Hildebrandi</strain>
    </source>
</reference>
<sequence>MSFHRIDYDRLEQVGWKAILSGGLEWIHEMARALLRENGFDGLGCDDHETLLVVQHSEEVLSKERWQKLHQASNPDTMGKNSCVQQHRPSGQLCLKNIHHLWSEP</sequence>
<evidence type="ECO:0000313" key="2">
    <source>
        <dbReference type="Proteomes" id="UP000693970"/>
    </source>
</evidence>
<gene>
    <name evidence="1" type="ORF">IV203_024392</name>
</gene>
<keyword evidence="2" id="KW-1185">Reference proteome</keyword>
<protein>
    <submittedName>
        <fullName evidence="1">Uncharacterized protein</fullName>
    </submittedName>
</protein>
<evidence type="ECO:0000313" key="1">
    <source>
        <dbReference type="EMBL" id="KAG7340849.1"/>
    </source>
</evidence>
<dbReference type="EMBL" id="JAGRRH010000027">
    <property type="protein sequence ID" value="KAG7340849.1"/>
    <property type="molecule type" value="Genomic_DNA"/>
</dbReference>
<name>A0A9K3KBR8_9STRA</name>